<feature type="transmembrane region" description="Helical" evidence="1">
    <location>
        <begin position="27"/>
        <end position="46"/>
    </location>
</feature>
<comment type="caution">
    <text evidence="2">The sequence shown here is derived from an EMBL/GenBank/DDBJ whole genome shotgun (WGS) entry which is preliminary data.</text>
</comment>
<feature type="transmembrane region" description="Helical" evidence="1">
    <location>
        <begin position="66"/>
        <end position="85"/>
    </location>
</feature>
<feature type="transmembrane region" description="Helical" evidence="1">
    <location>
        <begin position="149"/>
        <end position="171"/>
    </location>
</feature>
<dbReference type="RefSeq" id="WP_134102350.1">
    <property type="nucleotide sequence ID" value="NZ_SODP01000001.1"/>
</dbReference>
<sequence>MTTFRQTPVAAEPTRRIHDVRRFRRRAAALVLLVPATSIGIARLFQTNDDDTRRALEQIAANPDRQFIFALLGYVGILTIVPAFLAAARLSRPRRPVLTTIAVVVNLVAYLGSWAVGAIDNLYLVGGRLPADQRGTAAVVIDQLWSSGLAGVSTAVFVAGHVIGAILMGFALRGSIPLIGWLAMVLTTPAHVVAFVVLQQPVVDMAAWFLMTVCFAYCAIAVLRTSDDDWDVAPLRPSADRK</sequence>
<accession>A0A4R8CN97</accession>
<feature type="transmembrane region" description="Helical" evidence="1">
    <location>
        <begin position="178"/>
        <end position="199"/>
    </location>
</feature>
<keyword evidence="1" id="KW-0472">Membrane</keyword>
<dbReference type="Proteomes" id="UP000295146">
    <property type="component" value="Unassembled WGS sequence"/>
</dbReference>
<reference evidence="2 3" key="1">
    <citation type="submission" date="2019-03" db="EMBL/GenBank/DDBJ databases">
        <title>Genomic Encyclopedia of Type Strains, Phase III (KMG-III): the genomes of soil and plant-associated and newly described type strains.</title>
        <authorList>
            <person name="Whitman W."/>
        </authorList>
    </citation>
    <scope>NUCLEOTIDE SEQUENCE [LARGE SCALE GENOMIC DNA]</scope>
    <source>
        <strain evidence="2 3">VKM Ac-2573</strain>
    </source>
</reference>
<feature type="transmembrane region" description="Helical" evidence="1">
    <location>
        <begin position="97"/>
        <end position="119"/>
    </location>
</feature>
<protein>
    <recommendedName>
        <fullName evidence="4">DUF4386 family protein</fullName>
    </recommendedName>
</protein>
<keyword evidence="3" id="KW-1185">Reference proteome</keyword>
<evidence type="ECO:0000256" key="1">
    <source>
        <dbReference type="SAM" id="Phobius"/>
    </source>
</evidence>
<keyword evidence="1" id="KW-1133">Transmembrane helix</keyword>
<evidence type="ECO:0008006" key="4">
    <source>
        <dbReference type="Google" id="ProtNLM"/>
    </source>
</evidence>
<name>A0A4R8CN97_9ACTN</name>
<keyword evidence="1" id="KW-0812">Transmembrane</keyword>
<evidence type="ECO:0000313" key="2">
    <source>
        <dbReference type="EMBL" id="TDW77563.1"/>
    </source>
</evidence>
<evidence type="ECO:0000313" key="3">
    <source>
        <dbReference type="Proteomes" id="UP000295146"/>
    </source>
</evidence>
<dbReference type="OrthoDB" id="5148077at2"/>
<dbReference type="EMBL" id="SODP01000001">
    <property type="protein sequence ID" value="TDW77563.1"/>
    <property type="molecule type" value="Genomic_DNA"/>
</dbReference>
<proteinExistence type="predicted"/>
<gene>
    <name evidence="2" type="ORF">EV653_2733</name>
</gene>
<organism evidence="2 3">
    <name type="scientific">Kribbella pratensis</name>
    <dbReference type="NCBI Taxonomy" id="2512112"/>
    <lineage>
        <taxon>Bacteria</taxon>
        <taxon>Bacillati</taxon>
        <taxon>Actinomycetota</taxon>
        <taxon>Actinomycetes</taxon>
        <taxon>Propionibacteriales</taxon>
        <taxon>Kribbellaceae</taxon>
        <taxon>Kribbella</taxon>
    </lineage>
</organism>
<dbReference type="AlphaFoldDB" id="A0A4R8CN97"/>
<feature type="transmembrane region" description="Helical" evidence="1">
    <location>
        <begin position="205"/>
        <end position="223"/>
    </location>
</feature>